<feature type="region of interest" description="Disordered" evidence="1">
    <location>
        <begin position="295"/>
        <end position="350"/>
    </location>
</feature>
<evidence type="ECO:0000313" key="4">
    <source>
        <dbReference type="RefSeq" id="XP_022313636.1"/>
    </source>
</evidence>
<reference evidence="4" key="2">
    <citation type="submission" date="2025-08" db="UniProtKB">
        <authorList>
            <consortium name="RefSeq"/>
        </authorList>
    </citation>
    <scope>IDENTIFICATION</scope>
    <source>
        <tissue evidence="4">Whole sample</tissue>
    </source>
</reference>
<dbReference type="InterPro" id="IPR036047">
    <property type="entry name" value="F-box-like_dom_sf"/>
</dbReference>
<reference evidence="3" key="1">
    <citation type="submission" date="2024-06" db="UniProtKB">
        <authorList>
            <consortium name="RefSeq"/>
        </authorList>
    </citation>
    <scope>NUCLEOTIDE SEQUENCE [LARGE SCALE GENOMIC DNA]</scope>
</reference>
<dbReference type="Proteomes" id="UP000694844">
    <property type="component" value="Chromosome 1"/>
</dbReference>
<dbReference type="OrthoDB" id="10257471at2759"/>
<feature type="region of interest" description="Disordered" evidence="1">
    <location>
        <begin position="177"/>
        <end position="208"/>
    </location>
</feature>
<dbReference type="Gene3D" id="1.20.1280.50">
    <property type="match status" value="1"/>
</dbReference>
<dbReference type="CDD" id="cd22172">
    <property type="entry name" value="F-box_FBXO16"/>
    <property type="match status" value="1"/>
</dbReference>
<accession>A0A8B8CGI7</accession>
<gene>
    <name evidence="4" type="primary">LOC111118440</name>
</gene>
<feature type="domain" description="F-box" evidence="2">
    <location>
        <begin position="77"/>
        <end position="123"/>
    </location>
</feature>
<proteinExistence type="predicted"/>
<evidence type="ECO:0000313" key="3">
    <source>
        <dbReference type="Proteomes" id="UP000694844"/>
    </source>
</evidence>
<dbReference type="PANTHER" id="PTHR46857">
    <property type="entry name" value="EPITHELIAL CELL-TRANSFORMING SEQUENCE 2 ONCOGENE-LIKE"/>
    <property type="match status" value="1"/>
</dbReference>
<sequence length="350" mass="41318">MSMIAKNRTKSAWTPLNKGETNNKIFEERFSLLGKWYDKWSDDQRRRVLEDLMNRSKIKQLKFVQDVVNEKVPCIREDFTRELPKILSIHIFSFLDPRSLSRCARVSWYWKTLTETDSLWMPKCLRYGWFLPFTPSPYEVGVWKRNYIENIKYIHVLRPRDPTLMLENLQLETERKQVRTARTSKDKDKKIPWRGSDPKPKDTWRNNVLDNDDIVDSVKKRRERGYYGHEAEEISKNARSRVKTGTNVLNQTRKSQSLSLLNYDDSTVGQRPQWATMTSPYVSFEAKVLDKNQRNISPTRNNVNSTHTFSPIKSGSRPVTARSERDPPTARLFPEKPWKVPDNMDSEDEI</sequence>
<dbReference type="PANTHER" id="PTHR46857:SF2">
    <property type="entry name" value="F-BOX ONLY PROTEIN 16"/>
    <property type="match status" value="1"/>
</dbReference>
<evidence type="ECO:0000259" key="2">
    <source>
        <dbReference type="PROSITE" id="PS50181"/>
    </source>
</evidence>
<dbReference type="InterPro" id="IPR052805">
    <property type="entry name" value="GEF_Ubiquitin-Prot_Reg"/>
</dbReference>
<evidence type="ECO:0000256" key="1">
    <source>
        <dbReference type="SAM" id="MobiDB-lite"/>
    </source>
</evidence>
<protein>
    <submittedName>
        <fullName evidence="4">F-box only protein 16-like</fullName>
    </submittedName>
</protein>
<dbReference type="Pfam" id="PF12937">
    <property type="entry name" value="F-box-like"/>
    <property type="match status" value="1"/>
</dbReference>
<dbReference type="InterPro" id="IPR001810">
    <property type="entry name" value="F-box_dom"/>
</dbReference>
<name>A0A8B8CGI7_CRAVI</name>
<dbReference type="SUPFAM" id="SSF81383">
    <property type="entry name" value="F-box domain"/>
    <property type="match status" value="1"/>
</dbReference>
<organism evidence="3 4">
    <name type="scientific">Crassostrea virginica</name>
    <name type="common">Eastern oyster</name>
    <dbReference type="NCBI Taxonomy" id="6565"/>
    <lineage>
        <taxon>Eukaryota</taxon>
        <taxon>Metazoa</taxon>
        <taxon>Spiralia</taxon>
        <taxon>Lophotrochozoa</taxon>
        <taxon>Mollusca</taxon>
        <taxon>Bivalvia</taxon>
        <taxon>Autobranchia</taxon>
        <taxon>Pteriomorphia</taxon>
        <taxon>Ostreida</taxon>
        <taxon>Ostreoidea</taxon>
        <taxon>Ostreidae</taxon>
        <taxon>Crassostrea</taxon>
    </lineage>
</organism>
<dbReference type="AlphaFoldDB" id="A0A8B8CGI7"/>
<feature type="compositionally biased region" description="Polar residues" evidence="1">
    <location>
        <begin position="295"/>
        <end position="313"/>
    </location>
</feature>
<keyword evidence="3" id="KW-1185">Reference proteome</keyword>
<dbReference type="PROSITE" id="PS50181">
    <property type="entry name" value="FBOX"/>
    <property type="match status" value="1"/>
</dbReference>
<dbReference type="KEGG" id="cvn:111118440"/>
<feature type="compositionally biased region" description="Basic and acidic residues" evidence="1">
    <location>
        <begin position="177"/>
        <end position="204"/>
    </location>
</feature>
<feature type="compositionally biased region" description="Basic and acidic residues" evidence="1">
    <location>
        <begin position="322"/>
        <end position="339"/>
    </location>
</feature>
<dbReference type="GeneID" id="111118440"/>
<dbReference type="RefSeq" id="XP_022313636.1">
    <property type="nucleotide sequence ID" value="XM_022457928.1"/>
</dbReference>